<sequence length="497" mass="55707">MGQFSGGAAQAVNSAVKADAVRPTRKKLSKKRGLFSRARASAHVPPPRDRRSSDPQALLTADQLSRYLKEGDVVLFKGTRMPDRLIRCCTNAEYNHVALVVRADNELQLFEATALGVGRCPLEFYVNSFYWSTMSARFHTVAIRRLYTPYGRGISPEMREELKAYQGEIIGHSYKKNPLQYIRPLLHIPQKEDFSSVFCSELIAGAYKRMGLLPEERSANDYLPKDFSTDPRARLPLVNGVRLGREVHIVFGNESAYSLRGLQPSHTLTSERLSAHENSPSVQPKSPGGRSRSHDKTLLSAPVQALSTESRQSSKLGGIFSKLKVPQAEHRASGRHSLSSLRSSRRLFSWFHSADRFGISPKRPQPQPHPSLRQPTAPVTPVTLERASSAPSLSLRRTSELTTSSVLYSNKALYLNVVQMDTQLWRQRQEHLRELASFASERAYAIYLIRRWLRRVIHRRRQRQQRSLPPPRGGGEAGVAGSAIDAADVRLTVSDAQ</sequence>
<evidence type="ECO:0000256" key="1">
    <source>
        <dbReference type="SAM" id="MobiDB-lite"/>
    </source>
</evidence>
<dbReference type="AlphaFoldDB" id="A0AB34IS06"/>
<feature type="compositionally biased region" description="Polar residues" evidence="1">
    <location>
        <begin position="271"/>
        <end position="284"/>
    </location>
</feature>
<gene>
    <name evidence="2" type="ORF">AB1Y20_010382</name>
</gene>
<dbReference type="Gene3D" id="3.90.1720.10">
    <property type="entry name" value="endopeptidase domain like (from Nostoc punctiforme)"/>
    <property type="match status" value="1"/>
</dbReference>
<reference evidence="2 3" key="1">
    <citation type="journal article" date="2024" name="Science">
        <title>Giant polyketide synthase enzymes in the biosynthesis of giant marine polyether toxins.</title>
        <authorList>
            <person name="Fallon T.R."/>
            <person name="Shende V.V."/>
            <person name="Wierzbicki I.H."/>
            <person name="Pendleton A.L."/>
            <person name="Watervoot N.F."/>
            <person name="Auber R.P."/>
            <person name="Gonzalez D.J."/>
            <person name="Wisecaver J.H."/>
            <person name="Moore B.S."/>
        </authorList>
    </citation>
    <scope>NUCLEOTIDE SEQUENCE [LARGE SCALE GENOMIC DNA]</scope>
    <source>
        <strain evidence="2 3">12B1</strain>
    </source>
</reference>
<accession>A0AB34IS06</accession>
<comment type="caution">
    <text evidence="2">The sequence shown here is derived from an EMBL/GenBank/DDBJ whole genome shotgun (WGS) entry which is preliminary data.</text>
</comment>
<dbReference type="PANTHER" id="PTHR47112:SF1">
    <property type="entry name" value="PX DOMAIN-CONTAINING PROTEIN"/>
    <property type="match status" value="1"/>
</dbReference>
<protein>
    <submittedName>
        <fullName evidence="2">Uncharacterized protein</fullName>
    </submittedName>
</protein>
<organism evidence="2 3">
    <name type="scientific">Prymnesium parvum</name>
    <name type="common">Toxic golden alga</name>
    <dbReference type="NCBI Taxonomy" id="97485"/>
    <lineage>
        <taxon>Eukaryota</taxon>
        <taxon>Haptista</taxon>
        <taxon>Haptophyta</taxon>
        <taxon>Prymnesiophyceae</taxon>
        <taxon>Prymnesiales</taxon>
        <taxon>Prymnesiaceae</taxon>
        <taxon>Prymnesium</taxon>
    </lineage>
</organism>
<evidence type="ECO:0000313" key="2">
    <source>
        <dbReference type="EMBL" id="KAL1503965.1"/>
    </source>
</evidence>
<dbReference type="EMBL" id="JBGBPQ010000020">
    <property type="protein sequence ID" value="KAL1503965.1"/>
    <property type="molecule type" value="Genomic_DNA"/>
</dbReference>
<feature type="compositionally biased region" description="Basic residues" evidence="1">
    <location>
        <begin position="23"/>
        <end position="34"/>
    </location>
</feature>
<dbReference type="PANTHER" id="PTHR47112">
    <property type="entry name" value="PX DOMAIN-CONTAINING PROTEIN"/>
    <property type="match status" value="1"/>
</dbReference>
<dbReference type="InterPro" id="IPR038765">
    <property type="entry name" value="Papain-like_cys_pep_sf"/>
</dbReference>
<name>A0AB34IS06_PRYPA</name>
<keyword evidence="3" id="KW-1185">Reference proteome</keyword>
<feature type="region of interest" description="Disordered" evidence="1">
    <location>
        <begin position="271"/>
        <end position="296"/>
    </location>
</feature>
<dbReference type="Proteomes" id="UP001515480">
    <property type="component" value="Unassembled WGS sequence"/>
</dbReference>
<proteinExistence type="predicted"/>
<dbReference type="SUPFAM" id="SSF54001">
    <property type="entry name" value="Cysteine proteinases"/>
    <property type="match status" value="1"/>
</dbReference>
<feature type="region of interest" description="Disordered" evidence="1">
    <location>
        <begin position="1"/>
        <end position="56"/>
    </location>
</feature>
<feature type="region of interest" description="Disordered" evidence="1">
    <location>
        <begin position="461"/>
        <end position="481"/>
    </location>
</feature>
<feature type="region of interest" description="Disordered" evidence="1">
    <location>
        <begin position="358"/>
        <end position="378"/>
    </location>
</feature>
<evidence type="ECO:0000313" key="3">
    <source>
        <dbReference type="Proteomes" id="UP001515480"/>
    </source>
</evidence>